<protein>
    <submittedName>
        <fullName evidence="1">Uncharacterized protein</fullName>
    </submittedName>
</protein>
<reference evidence="1 2" key="1">
    <citation type="submission" date="2019-02" db="EMBL/GenBank/DDBJ databases">
        <title>Deep-cultivation of Planctomycetes and their phenomic and genomic characterization uncovers novel biology.</title>
        <authorList>
            <person name="Wiegand S."/>
            <person name="Jogler M."/>
            <person name="Boedeker C."/>
            <person name="Pinto D."/>
            <person name="Vollmers J."/>
            <person name="Rivas-Marin E."/>
            <person name="Kohn T."/>
            <person name="Peeters S.H."/>
            <person name="Heuer A."/>
            <person name="Rast P."/>
            <person name="Oberbeckmann S."/>
            <person name="Bunk B."/>
            <person name="Jeske O."/>
            <person name="Meyerdierks A."/>
            <person name="Storesund J.E."/>
            <person name="Kallscheuer N."/>
            <person name="Luecker S."/>
            <person name="Lage O.M."/>
            <person name="Pohl T."/>
            <person name="Merkel B.J."/>
            <person name="Hornburger P."/>
            <person name="Mueller R.-W."/>
            <person name="Bruemmer F."/>
            <person name="Labrenz M."/>
            <person name="Spormann A.M."/>
            <person name="Op den Camp H."/>
            <person name="Overmann J."/>
            <person name="Amann R."/>
            <person name="Jetten M.S.M."/>
            <person name="Mascher T."/>
            <person name="Medema M.H."/>
            <person name="Devos D.P."/>
            <person name="Kaster A.-K."/>
            <person name="Ovreas L."/>
            <person name="Rohde M."/>
            <person name="Galperin M.Y."/>
            <person name="Jogler C."/>
        </authorList>
    </citation>
    <scope>NUCLEOTIDE SEQUENCE [LARGE SCALE GENOMIC DNA]</scope>
    <source>
        <strain evidence="1 2">Pan161</strain>
    </source>
</reference>
<dbReference type="AlphaFoldDB" id="A0A517V8I0"/>
<dbReference type="KEGG" id="gax:Pan161_09440"/>
<accession>A0A517V8I0</accession>
<dbReference type="Proteomes" id="UP000316855">
    <property type="component" value="Chromosome"/>
</dbReference>
<name>A0A517V8I0_9PLAN</name>
<organism evidence="1 2">
    <name type="scientific">Gimesia algae</name>
    <dbReference type="NCBI Taxonomy" id="2527971"/>
    <lineage>
        <taxon>Bacteria</taxon>
        <taxon>Pseudomonadati</taxon>
        <taxon>Planctomycetota</taxon>
        <taxon>Planctomycetia</taxon>
        <taxon>Planctomycetales</taxon>
        <taxon>Planctomycetaceae</taxon>
        <taxon>Gimesia</taxon>
    </lineage>
</organism>
<keyword evidence="2" id="KW-1185">Reference proteome</keyword>
<proteinExistence type="predicted"/>
<evidence type="ECO:0000313" key="2">
    <source>
        <dbReference type="Proteomes" id="UP000316855"/>
    </source>
</evidence>
<sequence length="39" mass="4094">MSSLLVDLNAIPAAIAQGTGSDFLIEPLSAPGSWETEKY</sequence>
<evidence type="ECO:0000313" key="1">
    <source>
        <dbReference type="EMBL" id="QDT89315.1"/>
    </source>
</evidence>
<gene>
    <name evidence="1" type="ORF">Pan161_09440</name>
</gene>
<dbReference type="EMBL" id="CP036343">
    <property type="protein sequence ID" value="QDT89315.1"/>
    <property type="molecule type" value="Genomic_DNA"/>
</dbReference>